<evidence type="ECO:0000259" key="5">
    <source>
        <dbReference type="PROSITE" id="PS51078"/>
    </source>
</evidence>
<evidence type="ECO:0000256" key="1">
    <source>
        <dbReference type="ARBA" id="ARBA00023015"/>
    </source>
</evidence>
<dbReference type="OrthoDB" id="9807558at2"/>
<protein>
    <submittedName>
        <fullName evidence="6">HTH-type transcriptional repressor AllR</fullName>
    </submittedName>
</protein>
<keyword evidence="3" id="KW-0804">Transcription</keyword>
<dbReference type="SMART" id="SM00346">
    <property type="entry name" value="HTH_ICLR"/>
    <property type="match status" value="1"/>
</dbReference>
<dbReference type="InterPro" id="IPR029016">
    <property type="entry name" value="GAF-like_dom_sf"/>
</dbReference>
<dbReference type="InterPro" id="IPR036390">
    <property type="entry name" value="WH_DNA-bd_sf"/>
</dbReference>
<dbReference type="GO" id="GO:0003700">
    <property type="term" value="F:DNA-binding transcription factor activity"/>
    <property type="evidence" value="ECO:0007669"/>
    <property type="project" value="TreeGrafter"/>
</dbReference>
<keyword evidence="1" id="KW-0805">Transcription regulation</keyword>
<dbReference type="InterPro" id="IPR036388">
    <property type="entry name" value="WH-like_DNA-bd_sf"/>
</dbReference>
<dbReference type="SUPFAM" id="SSF46785">
    <property type="entry name" value="Winged helix' DNA-binding domain"/>
    <property type="match status" value="1"/>
</dbReference>
<evidence type="ECO:0000259" key="4">
    <source>
        <dbReference type="PROSITE" id="PS51077"/>
    </source>
</evidence>
<reference evidence="6 7" key="1">
    <citation type="submission" date="2017-03" db="EMBL/GenBank/DDBJ databases">
        <authorList>
            <person name="Afonso C.L."/>
            <person name="Miller P.J."/>
            <person name="Scott M.A."/>
            <person name="Spackman E."/>
            <person name="Goraichik I."/>
            <person name="Dimitrov K.M."/>
            <person name="Suarez D.L."/>
            <person name="Swayne D.E."/>
        </authorList>
    </citation>
    <scope>NUCLEOTIDE SEQUENCE [LARGE SCALE GENOMIC DNA]</scope>
    <source>
        <strain evidence="6 7">CECT 7691</strain>
    </source>
</reference>
<evidence type="ECO:0000256" key="2">
    <source>
        <dbReference type="ARBA" id="ARBA00023125"/>
    </source>
</evidence>
<keyword evidence="7" id="KW-1185">Reference proteome</keyword>
<keyword evidence="2" id="KW-0238">DNA-binding</keyword>
<dbReference type="EMBL" id="FWFR01000004">
    <property type="protein sequence ID" value="SLN75267.1"/>
    <property type="molecule type" value="Genomic_DNA"/>
</dbReference>
<dbReference type="Proteomes" id="UP000193200">
    <property type="component" value="Unassembled WGS sequence"/>
</dbReference>
<dbReference type="RefSeq" id="WP_085885177.1">
    <property type="nucleotide sequence ID" value="NZ_FWFR01000004.1"/>
</dbReference>
<name>A0A1Y5TWD9_9PROT</name>
<dbReference type="Gene3D" id="1.10.10.10">
    <property type="entry name" value="Winged helix-like DNA-binding domain superfamily/Winged helix DNA-binding domain"/>
    <property type="match status" value="1"/>
</dbReference>
<dbReference type="PROSITE" id="PS51078">
    <property type="entry name" value="ICLR_ED"/>
    <property type="match status" value="1"/>
</dbReference>
<accession>A0A1Y5TWD9</accession>
<dbReference type="PANTHER" id="PTHR30136:SF24">
    <property type="entry name" value="HTH-TYPE TRANSCRIPTIONAL REPRESSOR ALLR"/>
    <property type="match status" value="1"/>
</dbReference>
<evidence type="ECO:0000313" key="7">
    <source>
        <dbReference type="Proteomes" id="UP000193200"/>
    </source>
</evidence>
<dbReference type="PROSITE" id="PS51077">
    <property type="entry name" value="HTH_ICLR"/>
    <property type="match status" value="1"/>
</dbReference>
<dbReference type="Pfam" id="PF01614">
    <property type="entry name" value="IclR_C"/>
    <property type="match status" value="1"/>
</dbReference>
<dbReference type="GO" id="GO:0003677">
    <property type="term" value="F:DNA binding"/>
    <property type="evidence" value="ECO:0007669"/>
    <property type="project" value="UniProtKB-KW"/>
</dbReference>
<dbReference type="SUPFAM" id="SSF55781">
    <property type="entry name" value="GAF domain-like"/>
    <property type="match status" value="1"/>
</dbReference>
<dbReference type="Gene3D" id="3.30.450.40">
    <property type="match status" value="1"/>
</dbReference>
<dbReference type="InParanoid" id="A0A1Y5TWD9"/>
<proteinExistence type="predicted"/>
<evidence type="ECO:0000313" key="6">
    <source>
        <dbReference type="EMBL" id="SLN75267.1"/>
    </source>
</evidence>
<dbReference type="GO" id="GO:0045892">
    <property type="term" value="P:negative regulation of DNA-templated transcription"/>
    <property type="evidence" value="ECO:0007669"/>
    <property type="project" value="TreeGrafter"/>
</dbReference>
<dbReference type="Pfam" id="PF09339">
    <property type="entry name" value="HTH_IclR"/>
    <property type="match status" value="1"/>
</dbReference>
<dbReference type="AlphaFoldDB" id="A0A1Y5TWD9"/>
<dbReference type="PANTHER" id="PTHR30136">
    <property type="entry name" value="HELIX-TURN-HELIX TRANSCRIPTIONAL REGULATOR, ICLR FAMILY"/>
    <property type="match status" value="1"/>
</dbReference>
<dbReference type="InterPro" id="IPR050707">
    <property type="entry name" value="HTH_MetabolicPath_Reg"/>
</dbReference>
<dbReference type="InterPro" id="IPR005471">
    <property type="entry name" value="Tscrpt_reg_IclR_N"/>
</dbReference>
<feature type="domain" description="HTH iclR-type" evidence="4">
    <location>
        <begin position="1"/>
        <end position="63"/>
    </location>
</feature>
<sequence>MKTFRNAMVALEMIAASDQPVSVAEVGKRLDLPRSSASRLMASLRSGDLIEQDPATRRYTAGPLAWRLGIRYRPIGYDADLLADALVALSHATGLTSWMAVLNGTEIVLLRQHQGQTPVLFSVRLGQTLPAHATAIGKALLSRLPDEEIERLYGDTLARETEHTIASRAELIEEVHAVRDRGYALSRQEAFPGIISIGGAVFGSVSSCPIGLSLSFPEKMGDPERIAAILTATLQRIGTEIGDPFWQGREAMPRPV</sequence>
<gene>
    <name evidence="6" type="primary">allR_2</name>
    <name evidence="6" type="ORF">OCH7691_03829</name>
</gene>
<feature type="domain" description="IclR-ED" evidence="5">
    <location>
        <begin position="64"/>
        <end position="247"/>
    </location>
</feature>
<organism evidence="6 7">
    <name type="scientific">Oceanibacterium hippocampi</name>
    <dbReference type="NCBI Taxonomy" id="745714"/>
    <lineage>
        <taxon>Bacteria</taxon>
        <taxon>Pseudomonadati</taxon>
        <taxon>Pseudomonadota</taxon>
        <taxon>Alphaproteobacteria</taxon>
        <taxon>Sneathiellales</taxon>
        <taxon>Sneathiellaceae</taxon>
        <taxon>Oceanibacterium</taxon>
    </lineage>
</organism>
<evidence type="ECO:0000256" key="3">
    <source>
        <dbReference type="ARBA" id="ARBA00023163"/>
    </source>
</evidence>
<dbReference type="InterPro" id="IPR014757">
    <property type="entry name" value="Tscrpt_reg_IclR_C"/>
</dbReference>